<dbReference type="Pfam" id="PF01357">
    <property type="entry name" value="Expansin_C"/>
    <property type="match status" value="1"/>
</dbReference>
<dbReference type="InterPro" id="IPR007117">
    <property type="entry name" value="Expansin_CBD"/>
</dbReference>
<dbReference type="PRINTS" id="PR01225">
    <property type="entry name" value="EXPANSNFAMLY"/>
</dbReference>
<feature type="domain" description="Expansin-like CBD" evidence="9">
    <location>
        <begin position="203"/>
        <end position="283"/>
    </location>
</feature>
<evidence type="ECO:0000256" key="7">
    <source>
        <dbReference type="RuleBase" id="RU365023"/>
    </source>
</evidence>
<comment type="caution">
    <text evidence="10">The sequence shown here is derived from an EMBL/GenBank/DDBJ whole genome shotgun (WGS) entry which is preliminary data.</text>
</comment>
<accession>A0A5N5JKT0</accession>
<keyword evidence="2 7" id="KW-0134">Cell wall</keyword>
<dbReference type="CDD" id="cd22274">
    <property type="entry name" value="DPBB_EXPA_N"/>
    <property type="match status" value="1"/>
</dbReference>
<keyword evidence="5" id="KW-0472">Membrane</keyword>
<dbReference type="InterPro" id="IPR007118">
    <property type="entry name" value="Expan_Lol_pI"/>
</dbReference>
<dbReference type="PRINTS" id="PR01226">
    <property type="entry name" value="EXPANSIN"/>
</dbReference>
<dbReference type="Proteomes" id="UP000326939">
    <property type="component" value="Chromosome 16"/>
</dbReference>
<dbReference type="AlphaFoldDB" id="A0A5N5JKT0"/>
<dbReference type="EMBL" id="VDCV01000016">
    <property type="protein sequence ID" value="KAB5519899.1"/>
    <property type="molecule type" value="Genomic_DNA"/>
</dbReference>
<dbReference type="Gene3D" id="2.60.40.760">
    <property type="entry name" value="Expansin, cellulose-binding-like domain"/>
    <property type="match status" value="1"/>
</dbReference>
<evidence type="ECO:0000313" key="11">
    <source>
        <dbReference type="Proteomes" id="UP000326939"/>
    </source>
</evidence>
<dbReference type="PANTHER" id="PTHR31867">
    <property type="entry name" value="EXPANSIN-A15"/>
    <property type="match status" value="1"/>
</dbReference>
<keyword evidence="3 7" id="KW-0964">Secreted</keyword>
<dbReference type="InterPro" id="IPR007112">
    <property type="entry name" value="Expansin/allergen_DPBB_dom"/>
</dbReference>
<evidence type="ECO:0000256" key="1">
    <source>
        <dbReference type="ARBA" id="ARBA00005392"/>
    </source>
</evidence>
<name>A0A5N5JKT0_9ROSI</name>
<proteinExistence type="inferred from homology"/>
<evidence type="ECO:0000259" key="9">
    <source>
        <dbReference type="PROSITE" id="PS50843"/>
    </source>
</evidence>
<evidence type="ECO:0000313" key="10">
    <source>
        <dbReference type="EMBL" id="KAB5519899.1"/>
    </source>
</evidence>
<comment type="subcellular location">
    <subcellularLocation>
        <location evidence="7">Secreted</location>
        <location evidence="7">Cell wall</location>
    </subcellularLocation>
    <subcellularLocation>
        <location evidence="7">Membrane</location>
        <topology evidence="7">Peripheral membrane protein</topology>
    </subcellularLocation>
</comment>
<evidence type="ECO:0000256" key="2">
    <source>
        <dbReference type="ARBA" id="ARBA00022512"/>
    </source>
</evidence>
<comment type="function">
    <text evidence="7">Causes loosening and extension of plant cell walls by disrupting non-covalent bonding between cellulose microfibrils and matrix glucans. No enzymatic activity has been found.</text>
</comment>
<dbReference type="SUPFAM" id="SSF50685">
    <property type="entry name" value="Barwin-like endoglucanases"/>
    <property type="match status" value="1"/>
</dbReference>
<keyword evidence="6 7" id="KW-0961">Cell wall biogenesis/degradation</keyword>
<feature type="chain" id="PRO_5024474072" description="Expansin" evidence="7">
    <location>
        <begin position="26"/>
        <end position="287"/>
    </location>
</feature>
<evidence type="ECO:0000256" key="4">
    <source>
        <dbReference type="ARBA" id="ARBA00022729"/>
    </source>
</evidence>
<gene>
    <name evidence="10" type="ORF">DKX38_024218</name>
</gene>
<comment type="similarity">
    <text evidence="1 7">Belongs to the expansin family. Expansin A subfamily.</text>
</comment>
<evidence type="ECO:0000256" key="5">
    <source>
        <dbReference type="ARBA" id="ARBA00023136"/>
    </source>
</evidence>
<dbReference type="InterPro" id="IPR036908">
    <property type="entry name" value="RlpA-like_sf"/>
</dbReference>
<evidence type="ECO:0000256" key="3">
    <source>
        <dbReference type="ARBA" id="ARBA00022525"/>
    </source>
</evidence>
<sequence length="287" mass="31866">MMASPSKSMLATLLLLAIALPDCQAKSKPSLLGKQAIHHAIGRQANHIELPKRHKPKFRPGPWMKAHATFYEGGSGTYGGACNYKDVAGEGYGMNTAALSSVLFKNGQTCGACYEIKCADSPQWCKIGQSSLFVTATDHCPPNPSLPNDNGGWCNVPREHFDVAKPVFSQLAEYKAGIIPIHYRRVPCKKQGGIRFTILGNPWFYQVIVWNVEGAGDIVSVQVKGDDKLKWTQMERDWGATWKTNAILLGESLTFRVRASDKRYSTSWHVTPKNWQFGQTYEGKNFN</sequence>
<dbReference type="GO" id="GO:0009664">
    <property type="term" value="P:plant-type cell wall organization"/>
    <property type="evidence" value="ECO:0007669"/>
    <property type="project" value="InterPro"/>
</dbReference>
<evidence type="ECO:0000256" key="6">
    <source>
        <dbReference type="ARBA" id="ARBA00023316"/>
    </source>
</evidence>
<dbReference type="SUPFAM" id="SSF49590">
    <property type="entry name" value="PHL pollen allergen"/>
    <property type="match status" value="1"/>
</dbReference>
<dbReference type="InterPro" id="IPR036749">
    <property type="entry name" value="Expansin_CBD_sf"/>
</dbReference>
<dbReference type="GO" id="GO:0005576">
    <property type="term" value="C:extracellular region"/>
    <property type="evidence" value="ECO:0007669"/>
    <property type="project" value="InterPro"/>
</dbReference>
<dbReference type="GO" id="GO:0016020">
    <property type="term" value="C:membrane"/>
    <property type="evidence" value="ECO:0007669"/>
    <property type="project" value="UniProtKB-SubCell"/>
</dbReference>
<reference evidence="11" key="1">
    <citation type="journal article" date="2019" name="Gigascience">
        <title>De novo genome assembly of the endangered Acer yangbiense, a plant species with extremely small populations endemic to Yunnan Province, China.</title>
        <authorList>
            <person name="Yang J."/>
            <person name="Wariss H.M."/>
            <person name="Tao L."/>
            <person name="Zhang R."/>
            <person name="Yun Q."/>
            <person name="Hollingsworth P."/>
            <person name="Dao Z."/>
            <person name="Luo G."/>
            <person name="Guo H."/>
            <person name="Ma Y."/>
            <person name="Sun W."/>
        </authorList>
    </citation>
    <scope>NUCLEOTIDE SEQUENCE [LARGE SCALE GENOMIC DNA]</scope>
    <source>
        <strain evidence="11">cv. br00</strain>
    </source>
</reference>
<feature type="signal peptide" evidence="7">
    <location>
        <begin position="1"/>
        <end position="25"/>
    </location>
</feature>
<dbReference type="InterPro" id="IPR002963">
    <property type="entry name" value="Expansin"/>
</dbReference>
<dbReference type="GO" id="GO:0009653">
    <property type="term" value="P:anatomical structure morphogenesis"/>
    <property type="evidence" value="ECO:0007669"/>
    <property type="project" value="UniProtKB-ARBA"/>
</dbReference>
<keyword evidence="11" id="KW-1185">Reference proteome</keyword>
<feature type="domain" description="Expansin-like EG45" evidence="8">
    <location>
        <begin position="79"/>
        <end position="193"/>
    </location>
</feature>
<evidence type="ECO:0000259" key="8">
    <source>
        <dbReference type="PROSITE" id="PS50842"/>
    </source>
</evidence>
<protein>
    <recommendedName>
        <fullName evidence="7">Expansin</fullName>
    </recommendedName>
</protein>
<dbReference type="InterPro" id="IPR009009">
    <property type="entry name" value="RlpA-like_DPBB"/>
</dbReference>
<dbReference type="SMART" id="SM00837">
    <property type="entry name" value="DPBB_1"/>
    <property type="match status" value="1"/>
</dbReference>
<dbReference type="PROSITE" id="PS50842">
    <property type="entry name" value="EXPANSIN_EG45"/>
    <property type="match status" value="1"/>
</dbReference>
<dbReference type="PROSITE" id="PS50843">
    <property type="entry name" value="EXPANSIN_CBD"/>
    <property type="match status" value="1"/>
</dbReference>
<dbReference type="Gene3D" id="2.40.40.10">
    <property type="entry name" value="RlpA-like domain"/>
    <property type="match status" value="1"/>
</dbReference>
<dbReference type="Pfam" id="PF03330">
    <property type="entry name" value="DPBB_1"/>
    <property type="match status" value="1"/>
</dbReference>
<organism evidence="10 11">
    <name type="scientific">Salix brachista</name>
    <dbReference type="NCBI Taxonomy" id="2182728"/>
    <lineage>
        <taxon>Eukaryota</taxon>
        <taxon>Viridiplantae</taxon>
        <taxon>Streptophyta</taxon>
        <taxon>Embryophyta</taxon>
        <taxon>Tracheophyta</taxon>
        <taxon>Spermatophyta</taxon>
        <taxon>Magnoliopsida</taxon>
        <taxon>eudicotyledons</taxon>
        <taxon>Gunneridae</taxon>
        <taxon>Pentapetalae</taxon>
        <taxon>rosids</taxon>
        <taxon>fabids</taxon>
        <taxon>Malpighiales</taxon>
        <taxon>Salicaceae</taxon>
        <taxon>Saliceae</taxon>
        <taxon>Salix</taxon>
    </lineage>
</organism>
<keyword evidence="4 7" id="KW-0732">Signal</keyword>